<dbReference type="AlphaFoldDB" id="A0A250B304"/>
<evidence type="ECO:0000313" key="7">
    <source>
        <dbReference type="EMBL" id="ATA20446.1"/>
    </source>
</evidence>
<dbReference type="PROSITE" id="PS51071">
    <property type="entry name" value="HTH_RPIR"/>
    <property type="match status" value="1"/>
</dbReference>
<dbReference type="InterPro" id="IPR047640">
    <property type="entry name" value="RpiR-like"/>
</dbReference>
<dbReference type="GO" id="GO:0003700">
    <property type="term" value="F:DNA-binding transcription factor activity"/>
    <property type="evidence" value="ECO:0007669"/>
    <property type="project" value="InterPro"/>
</dbReference>
<sequence length="315" mass="34578">MSKSEKREAVAKSLPHENYEQIVDEITQRYPQLSVRHQQAARYITQNPNTVALESINAVAAKCGVHPSVLVRFAQVFGYSGFKQMQSVFQTRLATAAPGYNERITALENDLRKNEQKGSHGFLQSLVIRDIATLQELLGSVTQADLDTTAALLKAAGTIYIAGQLRSEPIASLLRYLLTMLNRQVILLDSAGGLAPQMAKCMRDNDVLIAIAFRHYAKEVVAIADDAGGRHIPVVAITDSPLSPLAKNAKVLFTIPEEEYSFSRSLAAPVCLVQSIAMALAAVLQPAGTQPRIETITEREKRAETQRKRKRSNPS</sequence>
<organism evidence="7 8">
    <name type="scientific">Gibbsiella quercinecans</name>
    <dbReference type="NCBI Taxonomy" id="929813"/>
    <lineage>
        <taxon>Bacteria</taxon>
        <taxon>Pseudomonadati</taxon>
        <taxon>Pseudomonadota</taxon>
        <taxon>Gammaproteobacteria</taxon>
        <taxon>Enterobacterales</taxon>
        <taxon>Yersiniaceae</taxon>
        <taxon>Gibbsiella</taxon>
    </lineage>
</organism>
<dbReference type="InterPro" id="IPR001347">
    <property type="entry name" value="SIS_dom"/>
</dbReference>
<proteinExistence type="predicted"/>
<dbReference type="Pfam" id="PF01418">
    <property type="entry name" value="HTH_6"/>
    <property type="match status" value="1"/>
</dbReference>
<keyword evidence="2" id="KW-0238">DNA-binding</keyword>
<dbReference type="SUPFAM" id="SSF53697">
    <property type="entry name" value="SIS domain"/>
    <property type="match status" value="1"/>
</dbReference>
<dbReference type="Proteomes" id="UP000217182">
    <property type="component" value="Chromosome"/>
</dbReference>
<dbReference type="CDD" id="cd05013">
    <property type="entry name" value="SIS_RpiR"/>
    <property type="match status" value="1"/>
</dbReference>
<dbReference type="InterPro" id="IPR000281">
    <property type="entry name" value="HTH_RpiR"/>
</dbReference>
<name>A0A250B304_9GAMM</name>
<evidence type="ECO:0000259" key="5">
    <source>
        <dbReference type="PROSITE" id="PS51071"/>
    </source>
</evidence>
<feature type="domain" description="HTH rpiR-type" evidence="5">
    <location>
        <begin position="20"/>
        <end position="96"/>
    </location>
</feature>
<feature type="compositionally biased region" description="Basic and acidic residues" evidence="4">
    <location>
        <begin position="295"/>
        <end position="306"/>
    </location>
</feature>
<evidence type="ECO:0000259" key="6">
    <source>
        <dbReference type="PROSITE" id="PS51464"/>
    </source>
</evidence>
<dbReference type="RefSeq" id="WP_095847035.1">
    <property type="nucleotide sequence ID" value="NZ_CAMKXY010000078.1"/>
</dbReference>
<evidence type="ECO:0000256" key="1">
    <source>
        <dbReference type="ARBA" id="ARBA00023015"/>
    </source>
</evidence>
<dbReference type="Pfam" id="PF01380">
    <property type="entry name" value="SIS"/>
    <property type="match status" value="1"/>
</dbReference>
<dbReference type="Gene3D" id="3.40.50.10490">
    <property type="entry name" value="Glucose-6-phosphate isomerase like protein, domain 1"/>
    <property type="match status" value="1"/>
</dbReference>
<evidence type="ECO:0000256" key="4">
    <source>
        <dbReference type="SAM" id="MobiDB-lite"/>
    </source>
</evidence>
<evidence type="ECO:0000313" key="8">
    <source>
        <dbReference type="Proteomes" id="UP000217182"/>
    </source>
</evidence>
<reference evidence="7 8" key="1">
    <citation type="submission" date="2016-01" db="EMBL/GenBank/DDBJ databases">
        <authorList>
            <person name="Oliw E.H."/>
        </authorList>
    </citation>
    <scope>NUCLEOTIDE SEQUENCE [LARGE SCALE GENOMIC DNA]</scope>
    <source>
        <strain evidence="7 8">FRB97</strain>
    </source>
</reference>
<dbReference type="PANTHER" id="PTHR30514">
    <property type="entry name" value="GLUCOKINASE"/>
    <property type="match status" value="1"/>
</dbReference>
<evidence type="ECO:0000256" key="3">
    <source>
        <dbReference type="ARBA" id="ARBA00023163"/>
    </source>
</evidence>
<dbReference type="GO" id="GO:0097367">
    <property type="term" value="F:carbohydrate derivative binding"/>
    <property type="evidence" value="ECO:0007669"/>
    <property type="project" value="InterPro"/>
</dbReference>
<dbReference type="KEGG" id="gqu:AWC35_14460"/>
<keyword evidence="3" id="KW-0804">Transcription</keyword>
<feature type="domain" description="SIS" evidence="6">
    <location>
        <begin position="149"/>
        <end position="294"/>
    </location>
</feature>
<dbReference type="OrthoDB" id="9814005at2"/>
<dbReference type="GO" id="GO:1901135">
    <property type="term" value="P:carbohydrate derivative metabolic process"/>
    <property type="evidence" value="ECO:0007669"/>
    <property type="project" value="InterPro"/>
</dbReference>
<accession>A0A250B304</accession>
<evidence type="ECO:0000256" key="2">
    <source>
        <dbReference type="ARBA" id="ARBA00023125"/>
    </source>
</evidence>
<keyword evidence="1" id="KW-0805">Transcription regulation</keyword>
<keyword evidence="8" id="KW-1185">Reference proteome</keyword>
<dbReference type="InterPro" id="IPR009057">
    <property type="entry name" value="Homeodomain-like_sf"/>
</dbReference>
<dbReference type="EMBL" id="CP014136">
    <property type="protein sequence ID" value="ATA20446.1"/>
    <property type="molecule type" value="Genomic_DNA"/>
</dbReference>
<dbReference type="GO" id="GO:0003677">
    <property type="term" value="F:DNA binding"/>
    <property type="evidence" value="ECO:0007669"/>
    <property type="project" value="UniProtKB-KW"/>
</dbReference>
<feature type="region of interest" description="Disordered" evidence="4">
    <location>
        <begin position="293"/>
        <end position="315"/>
    </location>
</feature>
<dbReference type="SUPFAM" id="SSF46689">
    <property type="entry name" value="Homeodomain-like"/>
    <property type="match status" value="1"/>
</dbReference>
<dbReference type="InterPro" id="IPR036388">
    <property type="entry name" value="WH-like_DNA-bd_sf"/>
</dbReference>
<dbReference type="InterPro" id="IPR046348">
    <property type="entry name" value="SIS_dom_sf"/>
</dbReference>
<dbReference type="Gene3D" id="1.10.10.10">
    <property type="entry name" value="Winged helix-like DNA-binding domain superfamily/Winged helix DNA-binding domain"/>
    <property type="match status" value="1"/>
</dbReference>
<dbReference type="PROSITE" id="PS51464">
    <property type="entry name" value="SIS"/>
    <property type="match status" value="1"/>
</dbReference>
<protein>
    <submittedName>
        <fullName evidence="7">Transcriptional regulator</fullName>
    </submittedName>
</protein>
<dbReference type="PANTHER" id="PTHR30514:SF20">
    <property type="entry name" value="TRANSCRIPTIONAL REGULATOR"/>
    <property type="match status" value="1"/>
</dbReference>
<gene>
    <name evidence="7" type="ORF">AWC35_14460</name>
</gene>
<dbReference type="InterPro" id="IPR035472">
    <property type="entry name" value="RpiR-like_SIS"/>
</dbReference>